<evidence type="ECO:0000313" key="2">
    <source>
        <dbReference type="Proteomes" id="UP000886723"/>
    </source>
</evidence>
<reference evidence="1" key="2">
    <citation type="journal article" date="2021" name="PeerJ">
        <title>Extensive microbial diversity within the chicken gut microbiome revealed by metagenomics and culture.</title>
        <authorList>
            <person name="Gilroy R."/>
            <person name="Ravi A."/>
            <person name="Getino M."/>
            <person name="Pursley I."/>
            <person name="Horton D.L."/>
            <person name="Alikhan N.F."/>
            <person name="Baker D."/>
            <person name="Gharbi K."/>
            <person name="Hall N."/>
            <person name="Watson M."/>
            <person name="Adriaenssens E.M."/>
            <person name="Foster-Nyarko E."/>
            <person name="Jarju S."/>
            <person name="Secka A."/>
            <person name="Antonio M."/>
            <person name="Oren A."/>
            <person name="Chaudhuri R.R."/>
            <person name="La Ragione R."/>
            <person name="Hildebrand F."/>
            <person name="Pallen M.J."/>
        </authorList>
    </citation>
    <scope>NUCLEOTIDE SEQUENCE</scope>
    <source>
        <strain evidence="1">ChiBcec2-4451</strain>
    </source>
</reference>
<organism evidence="1 2">
    <name type="scientific">Candidatus Pullilachnospira stercoravium</name>
    <dbReference type="NCBI Taxonomy" id="2840913"/>
    <lineage>
        <taxon>Bacteria</taxon>
        <taxon>Bacillati</taxon>
        <taxon>Bacillota</taxon>
        <taxon>Clostridia</taxon>
        <taxon>Lachnospirales</taxon>
        <taxon>Lachnospiraceae</taxon>
        <taxon>Lachnospiraceae incertae sedis</taxon>
        <taxon>Candidatus Pullilachnospira</taxon>
    </lineage>
</organism>
<proteinExistence type="predicted"/>
<name>A0A9D1NV20_9FIRM</name>
<reference evidence="1" key="1">
    <citation type="submission" date="2020-10" db="EMBL/GenBank/DDBJ databases">
        <authorList>
            <person name="Gilroy R."/>
        </authorList>
    </citation>
    <scope>NUCLEOTIDE SEQUENCE</scope>
    <source>
        <strain evidence="1">ChiBcec2-4451</strain>
    </source>
</reference>
<dbReference type="AlphaFoldDB" id="A0A9D1NV20"/>
<protein>
    <submittedName>
        <fullName evidence="1">Uncharacterized protein</fullName>
    </submittedName>
</protein>
<comment type="caution">
    <text evidence="1">The sequence shown here is derived from an EMBL/GenBank/DDBJ whole genome shotgun (WGS) entry which is preliminary data.</text>
</comment>
<evidence type="ECO:0000313" key="1">
    <source>
        <dbReference type="EMBL" id="HIV13042.1"/>
    </source>
</evidence>
<dbReference type="EMBL" id="DVON01000170">
    <property type="protein sequence ID" value="HIV13042.1"/>
    <property type="molecule type" value="Genomic_DNA"/>
</dbReference>
<gene>
    <name evidence="1" type="ORF">IAA63_07880</name>
</gene>
<accession>A0A9D1NV20</accession>
<sequence length="79" mass="9168">MPEVFLTRNQRREKAVARLINTARIDQIAQKSEMSKVMGMHPVTLSRKIKDPGTFTLAEMWALMDFLHTPEEQRGEILK</sequence>
<dbReference type="Proteomes" id="UP000886723">
    <property type="component" value="Unassembled WGS sequence"/>
</dbReference>